<evidence type="ECO:0000313" key="3">
    <source>
        <dbReference type="Proteomes" id="UP000294309"/>
    </source>
</evidence>
<reference evidence="2 3" key="1">
    <citation type="submission" date="2019-03" db="EMBL/GenBank/DDBJ databases">
        <title>Complete genome sequence of Spiroplasma gladiatoris TG-1 (DSM 22552).</title>
        <authorList>
            <person name="Lin Y.-C."/>
            <person name="Chou L."/>
            <person name="Kuo C.-H."/>
        </authorList>
    </citation>
    <scope>NUCLEOTIDE SEQUENCE [LARGE SCALE GENOMIC DNA]</scope>
    <source>
        <strain evidence="2 3">TG-1</strain>
    </source>
</reference>
<dbReference type="AlphaFoldDB" id="A0A4P7AI71"/>
<protein>
    <submittedName>
        <fullName evidence="2">MOLPALP family lipoprotein</fullName>
    </submittedName>
</protein>
<keyword evidence="1" id="KW-0732">Signal</keyword>
<dbReference type="Proteomes" id="UP000294309">
    <property type="component" value="Chromosome"/>
</dbReference>
<dbReference type="KEGG" id="sgq:SGLAD_v1c06720"/>
<feature type="chain" id="PRO_5020214514" evidence="1">
    <location>
        <begin position="19"/>
        <end position="862"/>
    </location>
</feature>
<gene>
    <name evidence="2" type="ORF">SGLAD_v1c06720</name>
</gene>
<dbReference type="PROSITE" id="PS51257">
    <property type="entry name" value="PROKAR_LIPOPROTEIN"/>
    <property type="match status" value="1"/>
</dbReference>
<evidence type="ECO:0000256" key="1">
    <source>
        <dbReference type="SAM" id="SignalP"/>
    </source>
</evidence>
<sequence length="862" mass="96105">MKKLITILSVVSISSTMASVSACSLVNYEKQYIKNKVNTIMDVASVASRSAIINDVEGIDVDYLNKYIGNQKINKTLPKFSASQQTITKSVVESTFGQLLDRKFYEELDQNSAYSLEGKKTADSYADSIVTNGSLILSTIKTAGGIKPSLGGVIEGLIPQLSSLLSNVSNEFNITNNYVNNINSLAPYGQLLIKDLDNTKLVSTLLKLILNINFINDKEIDDSVINGLLPLLVKDNSGDLSNTKNTTIPLILEHYINNVMFKNFKGTYTNSNKAPGNISLTPKVVQQSALVKLNKLLIRLNGKKDDNSKKQLLRDDYEPIENAKWIRENIGENLGYLINNFSNLNYVGILESIDDVFYIIGALLINLGIFDFETDFNKNPTANNLFNDSLDNKTYFKNMNSQDSDDKMVIKFDSQLQQKNGVKTNGVKNTVTFSSYKMLKNLTKATDPNNKDGRDMQRILFLLLYSNSPQKEDYSLKTDMNILDLLPLGSSNSQYEENDIVGVDSLLGGIVQGLGYKLFDILKSVTLPPSLKDIAGLAASRLLGVTVDSIANDKNIQGLGSLLNSLSSSTGLSISKNNIKLLEHGYQALWDEKSTLLTDLLNMKLGDKPLNLKNLFSMKLTASITINTVLKMFSEIYSDTSKLRAQFNSKFETWSSGGVKDGIATLSKSLGDKLKIYYSDKINNDNGVVNSQPDKNLNDKNGEYNRITTALSLIKYPGLALRDSSYSLDNKKTYIGTKGVMYSLGYVEGQDKFIDETPLKALEQIFDDSNFKNLENAIINDFNYIGSVKEQYIKDNIEIFTDYKNFNTELVSYSNIEDESNPGKIEFKIEYISPKDKSKHVYNIKLSEYANLKNWTIESITK</sequence>
<proteinExistence type="predicted"/>
<accession>A0A4P7AI71</accession>
<dbReference type="OrthoDB" id="387656at2"/>
<organism evidence="2 3">
    <name type="scientific">Spiroplasma gladiatoris</name>
    <dbReference type="NCBI Taxonomy" id="2143"/>
    <lineage>
        <taxon>Bacteria</taxon>
        <taxon>Bacillati</taxon>
        <taxon>Mycoplasmatota</taxon>
        <taxon>Mollicutes</taxon>
        <taxon>Entomoplasmatales</taxon>
        <taxon>Spiroplasmataceae</taxon>
        <taxon>Spiroplasma</taxon>
    </lineage>
</organism>
<evidence type="ECO:0000313" key="2">
    <source>
        <dbReference type="EMBL" id="QBQ07871.1"/>
    </source>
</evidence>
<dbReference type="EMBL" id="CP038013">
    <property type="protein sequence ID" value="QBQ07871.1"/>
    <property type="molecule type" value="Genomic_DNA"/>
</dbReference>
<feature type="signal peptide" evidence="1">
    <location>
        <begin position="1"/>
        <end position="18"/>
    </location>
</feature>
<name>A0A4P7AI71_9MOLU</name>
<dbReference type="RefSeq" id="WP_134297651.1">
    <property type="nucleotide sequence ID" value="NZ_CP038013.1"/>
</dbReference>
<keyword evidence="2" id="KW-0449">Lipoprotein</keyword>
<keyword evidence="3" id="KW-1185">Reference proteome</keyword>